<name>A0A5N1J7Z5_9BACT</name>
<comment type="caution">
    <text evidence="2">The sequence shown here is derived from an EMBL/GenBank/DDBJ whole genome shotgun (WGS) entry which is preliminary data.</text>
</comment>
<protein>
    <submittedName>
        <fullName evidence="2">Uncharacterized protein</fullName>
    </submittedName>
</protein>
<dbReference type="RefSeq" id="WP_150880678.1">
    <property type="nucleotide sequence ID" value="NZ_VTWS01000008.1"/>
</dbReference>
<dbReference type="Proteomes" id="UP000326344">
    <property type="component" value="Unassembled WGS sequence"/>
</dbReference>
<accession>A0A5N1J7Z5</accession>
<proteinExistence type="predicted"/>
<evidence type="ECO:0000256" key="1">
    <source>
        <dbReference type="SAM" id="MobiDB-lite"/>
    </source>
</evidence>
<sequence length="128" mass="14103">MSNINPGAGRFISKDEADQFKGAYQERKKLQQIPQADTVRSEFFGSDNLQQILDQPGCIGIRVYHAKRRETVNGNEHLVPRVVLVGIDKSGREILELTDPAEAGMKDMPSGREGQLADGPICPPECNP</sequence>
<organism evidence="2 3">
    <name type="scientific">Larkinella humicola</name>
    <dbReference type="NCBI Taxonomy" id="2607654"/>
    <lineage>
        <taxon>Bacteria</taxon>
        <taxon>Pseudomonadati</taxon>
        <taxon>Bacteroidota</taxon>
        <taxon>Cytophagia</taxon>
        <taxon>Cytophagales</taxon>
        <taxon>Spirosomataceae</taxon>
        <taxon>Larkinella</taxon>
    </lineage>
</organism>
<gene>
    <name evidence="2" type="ORF">F0P93_26160</name>
</gene>
<dbReference type="AlphaFoldDB" id="A0A5N1J7Z5"/>
<keyword evidence="3" id="KW-1185">Reference proteome</keyword>
<evidence type="ECO:0000313" key="2">
    <source>
        <dbReference type="EMBL" id="KAA9347098.1"/>
    </source>
</evidence>
<evidence type="ECO:0000313" key="3">
    <source>
        <dbReference type="Proteomes" id="UP000326344"/>
    </source>
</evidence>
<feature type="region of interest" description="Disordered" evidence="1">
    <location>
        <begin position="100"/>
        <end position="128"/>
    </location>
</feature>
<reference evidence="2 3" key="1">
    <citation type="submission" date="2019-09" db="EMBL/GenBank/DDBJ databases">
        <title>Genome Sequence of Larkinella sp MA1.</title>
        <authorList>
            <person name="Srinivasan S."/>
        </authorList>
    </citation>
    <scope>NUCLEOTIDE SEQUENCE [LARGE SCALE GENOMIC DNA]</scope>
    <source>
        <strain evidence="2 3">MA1</strain>
    </source>
</reference>
<dbReference type="EMBL" id="VTWS01000008">
    <property type="protein sequence ID" value="KAA9347098.1"/>
    <property type="molecule type" value="Genomic_DNA"/>
</dbReference>